<dbReference type="InterPro" id="IPR046357">
    <property type="entry name" value="PPIase_dom_sf"/>
</dbReference>
<evidence type="ECO:0000256" key="6">
    <source>
        <dbReference type="ARBA" id="ARBA00023136"/>
    </source>
</evidence>
<dbReference type="SUPFAM" id="SSF109998">
    <property type="entry name" value="Triger factor/SurA peptide-binding domain-like"/>
    <property type="match status" value="1"/>
</dbReference>
<dbReference type="EMBL" id="JAINZW010000002">
    <property type="protein sequence ID" value="MBZ4038673.1"/>
    <property type="molecule type" value="Genomic_DNA"/>
</dbReference>
<evidence type="ECO:0000256" key="11">
    <source>
        <dbReference type="PROSITE-ProRule" id="PRU00278"/>
    </source>
</evidence>
<keyword evidence="6 12" id="KW-0472">Membrane</keyword>
<dbReference type="GO" id="GO:0016853">
    <property type="term" value="F:isomerase activity"/>
    <property type="evidence" value="ECO:0007669"/>
    <property type="project" value="UniProtKB-KW"/>
</dbReference>
<organism evidence="14 15">
    <name type="scientific">Novilysobacter selenitireducens</name>
    <dbReference type="NCBI Taxonomy" id="2872639"/>
    <lineage>
        <taxon>Bacteria</taxon>
        <taxon>Pseudomonadati</taxon>
        <taxon>Pseudomonadota</taxon>
        <taxon>Gammaproteobacteria</taxon>
        <taxon>Lysobacterales</taxon>
        <taxon>Lysobacteraceae</taxon>
        <taxon>Novilysobacter</taxon>
    </lineage>
</organism>
<gene>
    <name evidence="14" type="ORF">K6753_03915</name>
</gene>
<comment type="subcellular location">
    <subcellularLocation>
        <location evidence="1">Cell inner membrane</location>
        <topology evidence="1">Single-pass type II membrane protein</topology>
        <orientation evidence="1">Periplasmic side</orientation>
    </subcellularLocation>
</comment>
<keyword evidence="11" id="KW-0697">Rotamase</keyword>
<keyword evidence="4 12" id="KW-0812">Transmembrane</keyword>
<protein>
    <recommendedName>
        <fullName evidence="9">Periplasmic chaperone PpiD</fullName>
    </recommendedName>
    <alternativeName>
        <fullName evidence="10">Periplasmic folding chaperone</fullName>
    </alternativeName>
</protein>
<evidence type="ECO:0000256" key="8">
    <source>
        <dbReference type="ARBA" id="ARBA00038408"/>
    </source>
</evidence>
<dbReference type="PANTHER" id="PTHR47529:SF1">
    <property type="entry name" value="PERIPLASMIC CHAPERONE PPID"/>
    <property type="match status" value="1"/>
</dbReference>
<dbReference type="Pfam" id="PF13616">
    <property type="entry name" value="Rotamase_3"/>
    <property type="match status" value="1"/>
</dbReference>
<proteinExistence type="inferred from homology"/>
<keyword evidence="3" id="KW-0997">Cell inner membrane</keyword>
<dbReference type="Gene3D" id="3.10.50.40">
    <property type="match status" value="1"/>
</dbReference>
<keyword evidence="5 12" id="KW-1133">Transmembrane helix</keyword>
<evidence type="ECO:0000256" key="1">
    <source>
        <dbReference type="ARBA" id="ARBA00004382"/>
    </source>
</evidence>
<dbReference type="InterPro" id="IPR023058">
    <property type="entry name" value="PPIase_PpiC_CS"/>
</dbReference>
<dbReference type="Pfam" id="PF13624">
    <property type="entry name" value="SurA_N_3"/>
    <property type="match status" value="2"/>
</dbReference>
<accession>A0ABS7T487</accession>
<keyword evidence="2" id="KW-1003">Cell membrane</keyword>
<evidence type="ECO:0000256" key="5">
    <source>
        <dbReference type="ARBA" id="ARBA00022989"/>
    </source>
</evidence>
<dbReference type="Proteomes" id="UP001430954">
    <property type="component" value="Unassembled WGS sequence"/>
</dbReference>
<evidence type="ECO:0000256" key="3">
    <source>
        <dbReference type="ARBA" id="ARBA00022519"/>
    </source>
</evidence>
<keyword evidence="11 14" id="KW-0413">Isomerase</keyword>
<dbReference type="PANTHER" id="PTHR47529">
    <property type="entry name" value="PEPTIDYL-PROLYL CIS-TRANS ISOMERASE D"/>
    <property type="match status" value="1"/>
</dbReference>
<dbReference type="InterPro" id="IPR052029">
    <property type="entry name" value="PpiD_chaperone"/>
</dbReference>
<evidence type="ECO:0000256" key="12">
    <source>
        <dbReference type="SAM" id="Phobius"/>
    </source>
</evidence>
<evidence type="ECO:0000256" key="7">
    <source>
        <dbReference type="ARBA" id="ARBA00023186"/>
    </source>
</evidence>
<evidence type="ECO:0000256" key="10">
    <source>
        <dbReference type="ARBA" id="ARBA00042775"/>
    </source>
</evidence>
<dbReference type="PROSITE" id="PS01096">
    <property type="entry name" value="PPIC_PPIASE_1"/>
    <property type="match status" value="1"/>
</dbReference>
<name>A0ABS7T487_9GAMM</name>
<keyword evidence="15" id="KW-1185">Reference proteome</keyword>
<reference evidence="14 15" key="1">
    <citation type="submission" date="2021-09" db="EMBL/GenBank/DDBJ databases">
        <title>Lysobacter sp. 13A isolated from the river sediment.</title>
        <authorList>
            <person name="Liu H."/>
            <person name="Li S."/>
            <person name="Mao S."/>
        </authorList>
    </citation>
    <scope>NUCLEOTIDE SEQUENCE [LARGE SCALE GENOMIC DNA]</scope>
    <source>
        <strain evidence="14 15">13A</strain>
    </source>
</reference>
<dbReference type="Gene3D" id="1.10.4030.10">
    <property type="entry name" value="Porin chaperone SurA, peptide-binding domain"/>
    <property type="match status" value="1"/>
</dbReference>
<evidence type="ECO:0000256" key="4">
    <source>
        <dbReference type="ARBA" id="ARBA00022692"/>
    </source>
</evidence>
<evidence type="ECO:0000256" key="9">
    <source>
        <dbReference type="ARBA" id="ARBA00040743"/>
    </source>
</evidence>
<evidence type="ECO:0000313" key="14">
    <source>
        <dbReference type="EMBL" id="MBZ4038673.1"/>
    </source>
</evidence>
<evidence type="ECO:0000313" key="15">
    <source>
        <dbReference type="Proteomes" id="UP001430954"/>
    </source>
</evidence>
<evidence type="ECO:0000259" key="13">
    <source>
        <dbReference type="PROSITE" id="PS50198"/>
    </source>
</evidence>
<dbReference type="SUPFAM" id="SSF54534">
    <property type="entry name" value="FKBP-like"/>
    <property type="match status" value="1"/>
</dbReference>
<dbReference type="PROSITE" id="PS50198">
    <property type="entry name" value="PPIC_PPIASE_2"/>
    <property type="match status" value="1"/>
</dbReference>
<sequence>MLQKLREKTSGVVGAVILALLIVPFALFGLDQYMVGGSANTVARIQAPPTWWKQAPSWWPASMVWRQQEVTVEEFRNRLELVRQQQRAQQGDAFDPVAFESVDNKREILETLIDEKALAMSAEASGIAVGDAMVRDAIQDIEAFQVEGKFDANRYQLTLASQVPPQTPRQFEQTLRDSLRQSLAVQAVGNSSFVTAGEMDRLVRLLGEQRDVDLLMMPAPEADTAPVSDEEAQRWYAANEADFRAPEAVTIEYVQVNADTVPAPAAPDEAALRQRYEEQRERFSQQDERLASHILVRVEDGADDAAVAAAREKAAGIAAQARAPGADFAALARENSDDSGSSASGGDLGWMGRGAMTGSFEDALFAMEPGQVSDPVRTDFGWHVIQLREARSGQTQSFEESREALAAELAETNRDRAVSEFTSELVDRIYRNPSSLTPAASEMGLQVQTLGPFTRESATGIAAIPAVKQAAFSEMLVQDGTVSDPIEVAPGSTVLIRVVEHTPERAIPLAQARARVDAAVRAERTRKAAEARAEALVARVRKGETLQALAQAEGLPAPESVPGVPRGAPLPEPAVTEAIFAAPKPAEGSVTAGKQALSDGRVVLFAVTGVTPGSAATLDDAQREMLREQFSRVSGLDDVEALTRSLRRNLDIEVFEDNF</sequence>
<evidence type="ECO:0000256" key="2">
    <source>
        <dbReference type="ARBA" id="ARBA00022475"/>
    </source>
</evidence>
<feature type="transmembrane region" description="Helical" evidence="12">
    <location>
        <begin position="12"/>
        <end position="30"/>
    </location>
</feature>
<dbReference type="RefSeq" id="WP_223674888.1">
    <property type="nucleotide sequence ID" value="NZ_JAINZW010000002.1"/>
</dbReference>
<dbReference type="InterPro" id="IPR000297">
    <property type="entry name" value="PPIase_PpiC"/>
</dbReference>
<keyword evidence="7" id="KW-0143">Chaperone</keyword>
<comment type="caution">
    <text evidence="14">The sequence shown here is derived from an EMBL/GenBank/DDBJ whole genome shotgun (WGS) entry which is preliminary data.</text>
</comment>
<feature type="domain" description="PpiC" evidence="13">
    <location>
        <begin position="286"/>
        <end position="389"/>
    </location>
</feature>
<comment type="similarity">
    <text evidence="8">Belongs to the PpiD chaperone family.</text>
</comment>
<dbReference type="InterPro" id="IPR027304">
    <property type="entry name" value="Trigger_fact/SurA_dom_sf"/>
</dbReference>